<organism evidence="1 2">
    <name type="scientific">Paragonimus heterotremus</name>
    <dbReference type="NCBI Taxonomy" id="100268"/>
    <lineage>
        <taxon>Eukaryota</taxon>
        <taxon>Metazoa</taxon>
        <taxon>Spiralia</taxon>
        <taxon>Lophotrochozoa</taxon>
        <taxon>Platyhelminthes</taxon>
        <taxon>Trematoda</taxon>
        <taxon>Digenea</taxon>
        <taxon>Plagiorchiida</taxon>
        <taxon>Troglotremata</taxon>
        <taxon>Troglotrematidae</taxon>
        <taxon>Paragonimus</taxon>
    </lineage>
</organism>
<dbReference type="OrthoDB" id="10566949at2759"/>
<dbReference type="AlphaFoldDB" id="A0A8J4T549"/>
<comment type="caution">
    <text evidence="1">The sequence shown here is derived from an EMBL/GenBank/DDBJ whole genome shotgun (WGS) entry which is preliminary data.</text>
</comment>
<evidence type="ECO:0000313" key="2">
    <source>
        <dbReference type="Proteomes" id="UP000748531"/>
    </source>
</evidence>
<protein>
    <submittedName>
        <fullName evidence="1">Uncharacterized protein</fullName>
    </submittedName>
</protein>
<accession>A0A8J4T549</accession>
<reference evidence="1" key="1">
    <citation type="submission" date="2019-05" db="EMBL/GenBank/DDBJ databases">
        <title>Annotation for the trematode Paragonimus heterotremus.</title>
        <authorList>
            <person name="Choi Y.-J."/>
        </authorList>
    </citation>
    <scope>NUCLEOTIDE SEQUENCE</scope>
    <source>
        <strain evidence="1">LC</strain>
    </source>
</reference>
<proteinExistence type="predicted"/>
<gene>
    <name evidence="1" type="ORF">PHET_07920</name>
</gene>
<name>A0A8J4T549_9TREM</name>
<dbReference type="Proteomes" id="UP000748531">
    <property type="component" value="Unassembled WGS sequence"/>
</dbReference>
<sequence>MFTSSDLYRQCRRTDSHSFLCHITEPSDHRLWTVKTVTEEELFRKLAFEKLYSLKFLTDVRSELLIGFS</sequence>
<dbReference type="EMBL" id="LUCH01004530">
    <property type="protein sequence ID" value="KAF5398908.1"/>
    <property type="molecule type" value="Genomic_DNA"/>
</dbReference>
<keyword evidence="2" id="KW-1185">Reference proteome</keyword>
<evidence type="ECO:0000313" key="1">
    <source>
        <dbReference type="EMBL" id="KAF5398908.1"/>
    </source>
</evidence>